<dbReference type="AlphaFoldDB" id="A0A8H6FCZ9"/>
<dbReference type="PANTHER" id="PTHR24287:SF17">
    <property type="entry name" value="P450, PUTATIVE (EUROFUNG)-RELATED"/>
    <property type="match status" value="1"/>
</dbReference>
<evidence type="ECO:0000256" key="2">
    <source>
        <dbReference type="ARBA" id="ARBA00010617"/>
    </source>
</evidence>
<dbReference type="GO" id="GO:0020037">
    <property type="term" value="F:heme binding"/>
    <property type="evidence" value="ECO:0007669"/>
    <property type="project" value="InterPro"/>
</dbReference>
<evidence type="ECO:0008006" key="12">
    <source>
        <dbReference type="Google" id="ProtNLM"/>
    </source>
</evidence>
<dbReference type="SUPFAM" id="SSF48264">
    <property type="entry name" value="Cytochrome P450"/>
    <property type="match status" value="1"/>
</dbReference>
<keyword evidence="4 8" id="KW-0560">Oxidoreductase</keyword>
<keyword evidence="11" id="KW-1185">Reference proteome</keyword>
<keyword evidence="3 7" id="KW-0479">Metal-binding</keyword>
<dbReference type="GO" id="GO:0005506">
    <property type="term" value="F:iron ion binding"/>
    <property type="evidence" value="ECO:0007669"/>
    <property type="project" value="InterPro"/>
</dbReference>
<protein>
    <recommendedName>
        <fullName evidence="12">Cytochrome P450</fullName>
    </recommendedName>
</protein>
<proteinExistence type="inferred from homology"/>
<evidence type="ECO:0000313" key="10">
    <source>
        <dbReference type="EMBL" id="KAF6223338.1"/>
    </source>
</evidence>
<name>A0A8H6FCZ9_9LECA</name>
<organism evidence="10 11">
    <name type="scientific">Letharia lupina</name>
    <dbReference type="NCBI Taxonomy" id="560253"/>
    <lineage>
        <taxon>Eukaryota</taxon>
        <taxon>Fungi</taxon>
        <taxon>Dikarya</taxon>
        <taxon>Ascomycota</taxon>
        <taxon>Pezizomycotina</taxon>
        <taxon>Lecanoromycetes</taxon>
        <taxon>OSLEUM clade</taxon>
        <taxon>Lecanoromycetidae</taxon>
        <taxon>Lecanorales</taxon>
        <taxon>Lecanorineae</taxon>
        <taxon>Parmeliaceae</taxon>
        <taxon>Letharia</taxon>
    </lineage>
</organism>
<dbReference type="InterPro" id="IPR047146">
    <property type="entry name" value="Cyt_P450_E_CYP52_fungi"/>
</dbReference>
<dbReference type="Pfam" id="PF00067">
    <property type="entry name" value="p450"/>
    <property type="match status" value="1"/>
</dbReference>
<dbReference type="GO" id="GO:0016705">
    <property type="term" value="F:oxidoreductase activity, acting on paired donors, with incorporation or reduction of molecular oxygen"/>
    <property type="evidence" value="ECO:0007669"/>
    <property type="project" value="InterPro"/>
</dbReference>
<dbReference type="CDD" id="cd11063">
    <property type="entry name" value="CYP52"/>
    <property type="match status" value="1"/>
</dbReference>
<dbReference type="PANTHER" id="PTHR24287">
    <property type="entry name" value="P450, PUTATIVE (EUROFUNG)-RELATED"/>
    <property type="match status" value="1"/>
</dbReference>
<dbReference type="Gene3D" id="1.10.630.10">
    <property type="entry name" value="Cytochrome P450"/>
    <property type="match status" value="1"/>
</dbReference>
<evidence type="ECO:0000256" key="7">
    <source>
        <dbReference type="PIRSR" id="PIRSR602401-1"/>
    </source>
</evidence>
<dbReference type="PRINTS" id="PR00463">
    <property type="entry name" value="EP450I"/>
</dbReference>
<dbReference type="Proteomes" id="UP000593566">
    <property type="component" value="Unassembled WGS sequence"/>
</dbReference>
<evidence type="ECO:0000256" key="1">
    <source>
        <dbReference type="ARBA" id="ARBA00001971"/>
    </source>
</evidence>
<feature type="binding site" description="axial binding residue" evidence="7">
    <location>
        <position position="456"/>
    </location>
    <ligand>
        <name>heme</name>
        <dbReference type="ChEBI" id="CHEBI:30413"/>
    </ligand>
    <ligandPart>
        <name>Fe</name>
        <dbReference type="ChEBI" id="CHEBI:18248"/>
    </ligandPart>
</feature>
<evidence type="ECO:0000256" key="5">
    <source>
        <dbReference type="ARBA" id="ARBA00023004"/>
    </source>
</evidence>
<keyword evidence="7 8" id="KW-0349">Heme</keyword>
<dbReference type="InterPro" id="IPR036396">
    <property type="entry name" value="Cyt_P450_sf"/>
</dbReference>
<gene>
    <name evidence="10" type="ORF">HO133_000180</name>
</gene>
<evidence type="ECO:0000256" key="4">
    <source>
        <dbReference type="ARBA" id="ARBA00023002"/>
    </source>
</evidence>
<keyword evidence="9" id="KW-0472">Membrane</keyword>
<dbReference type="GO" id="GO:0004497">
    <property type="term" value="F:monooxygenase activity"/>
    <property type="evidence" value="ECO:0007669"/>
    <property type="project" value="UniProtKB-KW"/>
</dbReference>
<dbReference type="GeneID" id="59328599"/>
<evidence type="ECO:0000256" key="6">
    <source>
        <dbReference type="ARBA" id="ARBA00023033"/>
    </source>
</evidence>
<reference evidence="10 11" key="1">
    <citation type="journal article" date="2020" name="Genomics">
        <title>Complete, high-quality genomes from long-read metagenomic sequencing of two wolf lichen thalli reveals enigmatic genome architecture.</title>
        <authorList>
            <person name="McKenzie S.K."/>
            <person name="Walston R.F."/>
            <person name="Allen J.L."/>
        </authorList>
    </citation>
    <scope>NUCLEOTIDE SEQUENCE [LARGE SCALE GENOMIC DNA]</scope>
    <source>
        <strain evidence="10">WasteWater1</strain>
    </source>
</reference>
<keyword evidence="9" id="KW-0812">Transmembrane</keyword>
<evidence type="ECO:0000256" key="3">
    <source>
        <dbReference type="ARBA" id="ARBA00022723"/>
    </source>
</evidence>
<dbReference type="PROSITE" id="PS00086">
    <property type="entry name" value="CYTOCHROME_P450"/>
    <property type="match status" value="1"/>
</dbReference>
<evidence type="ECO:0000256" key="9">
    <source>
        <dbReference type="SAM" id="Phobius"/>
    </source>
</evidence>
<feature type="transmembrane region" description="Helical" evidence="9">
    <location>
        <begin position="6"/>
        <end position="26"/>
    </location>
</feature>
<comment type="cofactor">
    <cofactor evidence="1 7">
        <name>heme</name>
        <dbReference type="ChEBI" id="CHEBI:30413"/>
    </cofactor>
</comment>
<evidence type="ECO:0000313" key="11">
    <source>
        <dbReference type="Proteomes" id="UP000593566"/>
    </source>
</evidence>
<evidence type="ECO:0000256" key="8">
    <source>
        <dbReference type="RuleBase" id="RU000461"/>
    </source>
</evidence>
<comment type="caution">
    <text evidence="10">The sequence shown here is derived from an EMBL/GenBank/DDBJ whole genome shotgun (WGS) entry which is preliminary data.</text>
</comment>
<dbReference type="RefSeq" id="XP_037152555.1">
    <property type="nucleotide sequence ID" value="XM_037291120.1"/>
</dbReference>
<keyword evidence="9" id="KW-1133">Transmembrane helix</keyword>
<keyword evidence="6 8" id="KW-0503">Monooxygenase</keyword>
<accession>A0A8H6FCZ9</accession>
<keyword evidence="5 7" id="KW-0408">Iron</keyword>
<comment type="similarity">
    <text evidence="2 8">Belongs to the cytochrome P450 family.</text>
</comment>
<dbReference type="InterPro" id="IPR001128">
    <property type="entry name" value="Cyt_P450"/>
</dbReference>
<dbReference type="InterPro" id="IPR017972">
    <property type="entry name" value="Cyt_P450_CS"/>
</dbReference>
<dbReference type="EMBL" id="JACCJB010000010">
    <property type="protein sequence ID" value="KAF6223338.1"/>
    <property type="molecule type" value="Genomic_DNA"/>
</dbReference>
<dbReference type="InterPro" id="IPR002401">
    <property type="entry name" value="Cyt_P450_E_grp-I"/>
</dbReference>
<sequence length="509" mass="56924">MVMGDLLSPILSLVLGGTVLAALYLLTRRLATRRAQQKVIKQCGCKPPAKFPLKDPFFGIDAIYDALRAAKTKSFLDHKKGHYERYGNTFSSKLSTLSVISTIEPENIKTVLSTAFKDYVVGAPRRDAFFPVLGNSVLLADGAQWEHSRALLRPSFASSQVSNLSTLDTHVENLIRAIPRDGSAVDLGDLFQRYTADVTTDFMFGESIQSLSHPECFQDHLMRAFRDAQTGGERRFRLGSFAKFVPQPTFYQAVNRVHTYVDAHIDKAIKQHEMLQQSHNDPGQEHEKYVFLHELLKLTGDGQTLRNELIAIFFAGRDTTSALLSNLFFVLARNPHIWQRLRDEVNQLQGRKPTLDELKAMKYLGCCLNEALRLYPVVPASSRVAVRDTVLPEGGGVDEKSSVFVPAGTLVVFHYFALHQRKDLWGPDAGEFRPERWQNEKTSWKFLPFGGGPRNCIGQQFALTEASYTTVRLVQTFSAVMSRDTEPWTESLGATCSSANGVKVAMTPC</sequence>
<dbReference type="PRINTS" id="PR00385">
    <property type="entry name" value="P450"/>
</dbReference>